<dbReference type="InterPro" id="IPR005129">
    <property type="entry name" value="GTPase_ArgK"/>
</dbReference>
<dbReference type="PANTHER" id="PTHR43087">
    <property type="entry name" value="LYSINE/ARGININE/ORNITHINE TRANSPORT SYSTEM KINASE"/>
    <property type="match status" value="1"/>
</dbReference>
<dbReference type="SUPFAM" id="SSF52540">
    <property type="entry name" value="P-loop containing nucleoside triphosphate hydrolases"/>
    <property type="match status" value="1"/>
</dbReference>
<evidence type="ECO:0000259" key="6">
    <source>
        <dbReference type="SMART" id="SM00382"/>
    </source>
</evidence>
<name>A0A1F2P8I6_9EURY</name>
<dbReference type="NCBIfam" id="TIGR00750">
    <property type="entry name" value="lao"/>
    <property type="match status" value="1"/>
</dbReference>
<dbReference type="GO" id="GO:0003924">
    <property type="term" value="F:GTPase activity"/>
    <property type="evidence" value="ECO:0007669"/>
    <property type="project" value="InterPro"/>
</dbReference>
<dbReference type="Gene3D" id="1.20.5.170">
    <property type="match status" value="1"/>
</dbReference>
<evidence type="ECO:0000313" key="7">
    <source>
        <dbReference type="EMBL" id="OFV67717.1"/>
    </source>
</evidence>
<comment type="similarity">
    <text evidence="1">Belongs to the SIMIBI class G3E GTPase family. ArgK/MeaB subfamily.</text>
</comment>
<keyword evidence="5" id="KW-0143">Chaperone</keyword>
<sequence length="316" mass="34674">MDIVKKILEGDRRAIAKSITMVENGHPDAHEMMQELYPHAGNAHLIGMTGSPGAGKSSLVNKMIAEYRKRGKTVGVIAVDPTSPFTGGALLGDRIRMQGHAIDKDVFIRSMGTRGNLGGLSRATNDAVTILDASGKDIIIIETVGAGQSEVDIVNSAHTPIVVLVPGMGDEIQAIKAGILEIGSIFVINKADRDGVERVLVDLEMMLNLACYKENEWKPPILETVAIRNKGIAELLDTIDEHMKYLKETGTLNERMRDRVEGELKDWIRGESVDMVINRLKEEGIYESLINDILKREIDPHTAAINAIKHLRGDDR</sequence>
<dbReference type="AlphaFoldDB" id="A0A1F2P8I6"/>
<dbReference type="InterPro" id="IPR052040">
    <property type="entry name" value="GTPase/Isobutyryl-CoA_mutase"/>
</dbReference>
<evidence type="ECO:0000256" key="1">
    <source>
        <dbReference type="ARBA" id="ARBA00009625"/>
    </source>
</evidence>
<dbReference type="EMBL" id="LYOS01000003">
    <property type="protein sequence ID" value="OFV67717.1"/>
    <property type="molecule type" value="Genomic_DNA"/>
</dbReference>
<accession>A0A1F2P8I6</accession>
<keyword evidence="8" id="KW-1185">Reference proteome</keyword>
<keyword evidence="3" id="KW-0378">Hydrolase</keyword>
<protein>
    <submittedName>
        <fullName evidence="7">GTPase</fullName>
    </submittedName>
</protein>
<keyword evidence="4" id="KW-0342">GTP-binding</keyword>
<evidence type="ECO:0000256" key="4">
    <source>
        <dbReference type="ARBA" id="ARBA00023134"/>
    </source>
</evidence>
<dbReference type="InterPro" id="IPR003593">
    <property type="entry name" value="AAA+_ATPase"/>
</dbReference>
<dbReference type="Pfam" id="PF03308">
    <property type="entry name" value="MeaB"/>
    <property type="match status" value="1"/>
</dbReference>
<evidence type="ECO:0000256" key="5">
    <source>
        <dbReference type="ARBA" id="ARBA00023186"/>
    </source>
</evidence>
<gene>
    <name evidence="7" type="ORF">SCAL_001092</name>
</gene>
<organism evidence="7 8">
    <name type="scientific">Candidatus Syntropharchaeum caldarium</name>
    <dbReference type="NCBI Taxonomy" id="1838285"/>
    <lineage>
        <taxon>Archaea</taxon>
        <taxon>Methanobacteriati</taxon>
        <taxon>Methanobacteriota</taxon>
        <taxon>Stenosarchaea group</taxon>
        <taxon>Methanomicrobia</taxon>
        <taxon>Methanosarcinales</taxon>
        <taxon>ANME-2 cluster</taxon>
        <taxon>Candidatus Syntropharchaeum</taxon>
    </lineage>
</organism>
<dbReference type="GO" id="GO:0005525">
    <property type="term" value="F:GTP binding"/>
    <property type="evidence" value="ECO:0007669"/>
    <property type="project" value="UniProtKB-KW"/>
</dbReference>
<dbReference type="Proteomes" id="UP000186940">
    <property type="component" value="Unassembled WGS sequence"/>
</dbReference>
<dbReference type="STRING" id="1838285.SCAL_001092"/>
<evidence type="ECO:0000256" key="3">
    <source>
        <dbReference type="ARBA" id="ARBA00022801"/>
    </source>
</evidence>
<evidence type="ECO:0000313" key="8">
    <source>
        <dbReference type="Proteomes" id="UP000186940"/>
    </source>
</evidence>
<dbReference type="SMART" id="SM00382">
    <property type="entry name" value="AAA"/>
    <property type="match status" value="1"/>
</dbReference>
<comment type="caution">
    <text evidence="7">The sequence shown here is derived from an EMBL/GenBank/DDBJ whole genome shotgun (WGS) entry which is preliminary data.</text>
</comment>
<dbReference type="Gene3D" id="3.40.50.300">
    <property type="entry name" value="P-loop containing nucleotide triphosphate hydrolases"/>
    <property type="match status" value="1"/>
</dbReference>
<dbReference type="PANTHER" id="PTHR43087:SF1">
    <property type="entry name" value="LAO_AO TRANSPORT SYSTEM ATPASE"/>
    <property type="match status" value="1"/>
</dbReference>
<dbReference type="InterPro" id="IPR027417">
    <property type="entry name" value="P-loop_NTPase"/>
</dbReference>
<dbReference type="PATRIC" id="fig|1838285.3.peg.1111"/>
<reference evidence="7" key="1">
    <citation type="submission" date="2016-05" db="EMBL/GenBank/DDBJ databases">
        <title>Microbial consortia oxidize butane by reversing methanogenesis.</title>
        <authorList>
            <person name="Laso-Perez R."/>
            <person name="Richter M."/>
            <person name="Wegener G."/>
            <person name="Musat F."/>
        </authorList>
    </citation>
    <scope>NUCLEOTIDE SEQUENCE [LARGE SCALE GENOMIC DNA]</scope>
    <source>
        <strain evidence="7">BOX2</strain>
    </source>
</reference>
<proteinExistence type="inferred from homology"/>
<evidence type="ECO:0000256" key="2">
    <source>
        <dbReference type="ARBA" id="ARBA00022741"/>
    </source>
</evidence>
<dbReference type="CDD" id="cd03114">
    <property type="entry name" value="MMAA-like"/>
    <property type="match status" value="1"/>
</dbReference>
<keyword evidence="2" id="KW-0547">Nucleotide-binding</keyword>
<feature type="domain" description="AAA+ ATPase" evidence="6">
    <location>
        <begin position="42"/>
        <end position="186"/>
    </location>
</feature>